<feature type="region of interest" description="Disordered" evidence="1">
    <location>
        <begin position="987"/>
        <end position="1170"/>
    </location>
</feature>
<feature type="compositionally biased region" description="Gly residues" evidence="1">
    <location>
        <begin position="1057"/>
        <end position="1076"/>
    </location>
</feature>
<feature type="compositionally biased region" description="Pro residues" evidence="1">
    <location>
        <begin position="1116"/>
        <end position="1135"/>
    </location>
</feature>
<evidence type="ECO:0000256" key="2">
    <source>
        <dbReference type="SAM" id="Phobius"/>
    </source>
</evidence>
<dbReference type="Pfam" id="PF07217">
    <property type="entry name" value="Het-C"/>
    <property type="match status" value="1"/>
</dbReference>
<evidence type="ECO:0000256" key="1">
    <source>
        <dbReference type="SAM" id="MobiDB-lite"/>
    </source>
</evidence>
<dbReference type="STRING" id="698492.A0A0E9NC33"/>
<dbReference type="OMA" id="AFIKGHK"/>
<accession>A0A0E9NC33</accession>
<feature type="region of interest" description="Disordered" evidence="1">
    <location>
        <begin position="920"/>
        <end position="940"/>
    </location>
</feature>
<feature type="compositionally biased region" description="Polar residues" evidence="1">
    <location>
        <begin position="8"/>
        <end position="26"/>
    </location>
</feature>
<gene>
    <name evidence="3" type="ORF">G7K_1625-t1</name>
</gene>
<keyword evidence="4" id="KW-1185">Reference proteome</keyword>
<feature type="region of interest" description="Disordered" evidence="1">
    <location>
        <begin position="1"/>
        <end position="26"/>
    </location>
</feature>
<dbReference type="InterPro" id="IPR010816">
    <property type="entry name" value="Het-C"/>
</dbReference>
<reference evidence="3 4" key="3">
    <citation type="journal article" date="2015" name="Genome Announc.">
        <title>Draft Genome Sequence of the Archiascomycetous Yeast Saitoella complicata.</title>
        <authorList>
            <person name="Yamauchi K."/>
            <person name="Kondo S."/>
            <person name="Hamamoto M."/>
            <person name="Takahashi Y."/>
            <person name="Ogura Y."/>
            <person name="Hayashi T."/>
            <person name="Nishida H."/>
        </authorList>
    </citation>
    <scope>NUCLEOTIDE SEQUENCE [LARGE SCALE GENOMIC DNA]</scope>
    <source>
        <strain evidence="3 4">NRRL Y-17804</strain>
    </source>
</reference>
<keyword evidence="2" id="KW-0812">Transmembrane</keyword>
<reference evidence="3 4" key="2">
    <citation type="journal article" date="2014" name="J. Gen. Appl. Microbiol.">
        <title>The early diverging ascomycetous budding yeast Saitoella complicata has three histone deacetylases belonging to the Clr6, Hos2, and Rpd3 lineages.</title>
        <authorList>
            <person name="Nishida H."/>
            <person name="Matsumoto T."/>
            <person name="Kondo S."/>
            <person name="Hamamoto M."/>
            <person name="Yoshikawa H."/>
        </authorList>
    </citation>
    <scope>NUCLEOTIDE SEQUENCE [LARGE SCALE GENOMIC DNA]</scope>
    <source>
        <strain evidence="3 4">NRRL Y-17804</strain>
    </source>
</reference>
<keyword evidence="2" id="KW-1133">Transmembrane helix</keyword>
<proteinExistence type="predicted"/>
<keyword evidence="2" id="KW-0472">Membrane</keyword>
<feature type="transmembrane region" description="Helical" evidence="2">
    <location>
        <begin position="313"/>
        <end position="334"/>
    </location>
</feature>
<comment type="caution">
    <text evidence="3">The sequence shown here is derived from an EMBL/GenBank/DDBJ whole genome shotgun (WGS) entry which is preliminary data.</text>
</comment>
<sequence length="1170" mass="126043">MKIEHRQLNTINTTKQPHTTSMGSSESTVQAYKDKAVQVKDQAVEKVTEGKVDTVETNARYLAYAARLKAVMLKSSRYIAYTSDIGEAFRPISHPLMVTAAYGVSWAYLFGDVGYEGYKASYIAGLPNGTVGVMMFKRAIFQGLASMALPAFTIHSVVRYSAKAFKNSANASLRTWGPTVSGLAVVPLLPFLFDHPVEYAVDKVFEKVEELTMGEKETPNVVGGHCKYTERIWLLSGAAAAFIEVIWDRSNGVMVKSLKGDKTRFSRTEIPCYVTSNCSASNLELFDSNGSGQFLHQSLIQQRKNQQIFRMKTLFIFAVTIAVILALSSPAHAFGAGNVPSYGYLEGKAFRHGDLEDTLKELVMKYSSGLFGLGIGGNSKFSGLNVKRVYFGNWLRDYSQAVDVGTLSKGLNTAVIKTLVWVMAFMSFGYATAEFEVTEERLGVYRPEEHIDNPRDYADNEDARRYDQRLRGPVNPQELEVDPRTGMKNYIANEQGGWATSTMCIRNALLRSIDLGRRSGGKDTAEFWEALRLLGQALHTLEDFSAHSNYCELVLREMGFEVFAHCGDTTMIPSNNSRSGRVFPLVTGTFGGMDFVHSLLGEAADHISQTQISDLQDSMTKARQAPNGGDTALRSLLGQIPGQNLTKDLDDIEAQTRGPTAGGQYGGVGNAANNIEDILQKIYPVFAFRDKVMKVLSNTIEKIPGLDSLVESISEGLAVFVLSTIEPFIKPLVQQVMTQINAGTEMVTNNDAQFKPWTDAYCSDPTHSMLSKDHFSTYLNEPAGRIAVQVVTYTVERITKAWSDTSIDAYRTVEDILQVFHHPGVGQVRGIEIREKMFSVVQQWVSALGNDKSVVMEGLSKEGVRAGRNHDNKRKSAAFRGAPGGVGGGQAQHVHGYNDGCGPAPGAYANAQAIGSYVQHQQDQYGSGRQSGAGGYDSPTVTQSYGSAGAGTGGYEPNAGGAYGGAGGYVNDGGNYGGGGYGRPSPAPPVIAYGGQQSYDTPPVPHHRPHHDEPSYGGSGGGGGGGGYGAPSPYDEPPRHHQRPPQEPSYGRDDSYGGRGDSYSGGGGYGRDGGYGEPPRHHGGGRFDDDGGVAVPHHRPHHERPDSEFDGGFAPPTGPPPARFQPPPGPPPPRPGYGAPPGQGYGGQGYGGQGGGYGNQGYGNQGSYGY</sequence>
<dbReference type="EMBL" id="BACD03000009">
    <property type="protein sequence ID" value="GAO47417.1"/>
    <property type="molecule type" value="Genomic_DNA"/>
</dbReference>
<reference evidence="3 4" key="1">
    <citation type="journal article" date="2011" name="J. Gen. Appl. Microbiol.">
        <title>Draft genome sequencing of the enigmatic yeast Saitoella complicata.</title>
        <authorList>
            <person name="Nishida H."/>
            <person name="Hamamoto M."/>
            <person name="Sugiyama J."/>
        </authorList>
    </citation>
    <scope>NUCLEOTIDE SEQUENCE [LARGE SCALE GENOMIC DNA]</scope>
    <source>
        <strain evidence="3 4">NRRL Y-17804</strain>
    </source>
</reference>
<dbReference type="Proteomes" id="UP000033140">
    <property type="component" value="Unassembled WGS sequence"/>
</dbReference>
<feature type="compositionally biased region" description="Gly residues" evidence="1">
    <location>
        <begin position="1017"/>
        <end position="1029"/>
    </location>
</feature>
<dbReference type="PANTHER" id="PTHR14905:SF7">
    <property type="entry name" value="VON WILLEBRAND FACTOR A DOMAIN-CONTAINING PROTEIN 7"/>
    <property type="match status" value="1"/>
</dbReference>
<dbReference type="AlphaFoldDB" id="A0A0E9NC33"/>
<dbReference type="InterPro" id="IPR019560">
    <property type="entry name" value="Mitochondrial_18_kDa_protein"/>
</dbReference>
<evidence type="ECO:0000313" key="4">
    <source>
        <dbReference type="Proteomes" id="UP000033140"/>
    </source>
</evidence>
<protein>
    <submittedName>
        <fullName evidence="3">Uncharacterized protein</fullName>
    </submittedName>
</protein>
<dbReference type="InterPro" id="IPR052577">
    <property type="entry name" value="VWA7"/>
</dbReference>
<evidence type="ECO:0000313" key="3">
    <source>
        <dbReference type="EMBL" id="GAO47417.1"/>
    </source>
</evidence>
<name>A0A0E9NC33_SAICN</name>
<dbReference type="Pfam" id="PF10558">
    <property type="entry name" value="MTP18"/>
    <property type="match status" value="2"/>
</dbReference>
<organism evidence="3 4">
    <name type="scientific">Saitoella complicata (strain BCRC 22490 / CBS 7301 / JCM 7358 / NBRC 10748 / NRRL Y-17804)</name>
    <dbReference type="NCBI Taxonomy" id="698492"/>
    <lineage>
        <taxon>Eukaryota</taxon>
        <taxon>Fungi</taxon>
        <taxon>Dikarya</taxon>
        <taxon>Ascomycota</taxon>
        <taxon>Taphrinomycotina</taxon>
        <taxon>Taphrinomycotina incertae sedis</taxon>
        <taxon>Saitoella</taxon>
    </lineage>
</organism>
<feature type="compositionally biased region" description="Gly residues" evidence="1">
    <location>
        <begin position="1139"/>
        <end position="1170"/>
    </location>
</feature>
<dbReference type="PANTHER" id="PTHR14905">
    <property type="entry name" value="NG37"/>
    <property type="match status" value="1"/>
</dbReference>